<dbReference type="InterPro" id="IPR036388">
    <property type="entry name" value="WH-like_DNA-bd_sf"/>
</dbReference>
<gene>
    <name evidence="2" type="ORF">J2744_000999</name>
</gene>
<evidence type="ECO:0000259" key="1">
    <source>
        <dbReference type="Pfam" id="PF03551"/>
    </source>
</evidence>
<dbReference type="EMBL" id="JAGGKE010000003">
    <property type="protein sequence ID" value="MBP1901329.1"/>
    <property type="molecule type" value="Genomic_DNA"/>
</dbReference>
<keyword evidence="3" id="KW-1185">Reference proteome</keyword>
<dbReference type="Proteomes" id="UP000770586">
    <property type="component" value="Unassembled WGS sequence"/>
</dbReference>
<dbReference type="PANTHER" id="PTHR43252:SF7">
    <property type="entry name" value="TRANSCRIPTIONAL REGULATOR YQJI"/>
    <property type="match status" value="1"/>
</dbReference>
<dbReference type="CDD" id="cd00090">
    <property type="entry name" value="HTH_ARSR"/>
    <property type="match status" value="1"/>
</dbReference>
<dbReference type="PANTHER" id="PTHR43252">
    <property type="entry name" value="TRANSCRIPTIONAL REGULATOR YQJI"/>
    <property type="match status" value="1"/>
</dbReference>
<dbReference type="RefSeq" id="WP_321169787.1">
    <property type="nucleotide sequence ID" value="NZ_BAAADX010000005.1"/>
</dbReference>
<dbReference type="InterPro" id="IPR036390">
    <property type="entry name" value="WH_DNA-bd_sf"/>
</dbReference>
<dbReference type="Pfam" id="PF03551">
    <property type="entry name" value="PadR"/>
    <property type="match status" value="1"/>
</dbReference>
<dbReference type="InterPro" id="IPR011991">
    <property type="entry name" value="ArsR-like_HTH"/>
</dbReference>
<dbReference type="AlphaFoldDB" id="A0A8J7R3T8"/>
<name>A0A8J7R3T8_9EURY</name>
<dbReference type="Gene3D" id="1.10.10.10">
    <property type="entry name" value="Winged helix-like DNA-binding domain superfamily/Winged helix DNA-binding domain"/>
    <property type="match status" value="1"/>
</dbReference>
<organism evidence="2 3">
    <name type="scientific">Halorubrum trapanicum</name>
    <dbReference type="NCBI Taxonomy" id="29284"/>
    <lineage>
        <taxon>Archaea</taxon>
        <taxon>Methanobacteriati</taxon>
        <taxon>Methanobacteriota</taxon>
        <taxon>Stenosarchaea group</taxon>
        <taxon>Halobacteria</taxon>
        <taxon>Halobacteriales</taxon>
        <taxon>Haloferacaceae</taxon>
        <taxon>Halorubrum</taxon>
    </lineage>
</organism>
<comment type="caution">
    <text evidence="2">The sequence shown here is derived from an EMBL/GenBank/DDBJ whole genome shotgun (WGS) entry which is preliminary data.</text>
</comment>
<feature type="domain" description="Transcription regulator PadR N-terminal" evidence="1">
    <location>
        <begin position="11"/>
        <end position="74"/>
    </location>
</feature>
<keyword evidence="2" id="KW-0238">DNA-binding</keyword>
<evidence type="ECO:0000313" key="2">
    <source>
        <dbReference type="EMBL" id="MBP1901329.1"/>
    </source>
</evidence>
<dbReference type="InterPro" id="IPR005149">
    <property type="entry name" value="Tscrpt_reg_PadR_N"/>
</dbReference>
<evidence type="ECO:0000313" key="3">
    <source>
        <dbReference type="Proteomes" id="UP000770586"/>
    </source>
</evidence>
<reference evidence="2 3" key="1">
    <citation type="submission" date="2021-03" db="EMBL/GenBank/DDBJ databases">
        <title>Genomic Encyclopedia of Type Strains, Phase IV (KMG-IV): sequencing the most valuable type-strain genomes for metagenomic binning, comparative biology and taxonomic classification.</title>
        <authorList>
            <person name="Goeker M."/>
        </authorList>
    </citation>
    <scope>NUCLEOTIDE SEQUENCE [LARGE SCALE GENOMIC DNA]</scope>
    <source>
        <strain evidence="2 3">DSM 12287</strain>
    </source>
</reference>
<proteinExistence type="predicted"/>
<protein>
    <submittedName>
        <fullName evidence="2">DNA-binding PadR family transcriptional regulator</fullName>
    </submittedName>
</protein>
<sequence>MSLIGETKLRILRLLDDAPSHGYKIHKEIGVTTSTVYQHLNELEAAGMIEPHSVDGDTRTRTEYTLTDDGRQLLDLLSQDE</sequence>
<accession>A0A8J7R3T8</accession>
<dbReference type="GO" id="GO:0003677">
    <property type="term" value="F:DNA binding"/>
    <property type="evidence" value="ECO:0007669"/>
    <property type="project" value="UniProtKB-KW"/>
</dbReference>
<dbReference type="SUPFAM" id="SSF46785">
    <property type="entry name" value="Winged helix' DNA-binding domain"/>
    <property type="match status" value="1"/>
</dbReference>